<organism evidence="3 4">
    <name type="scientific">Tenggerimyces flavus</name>
    <dbReference type="NCBI Taxonomy" id="1708749"/>
    <lineage>
        <taxon>Bacteria</taxon>
        <taxon>Bacillati</taxon>
        <taxon>Actinomycetota</taxon>
        <taxon>Actinomycetes</taxon>
        <taxon>Propionibacteriales</taxon>
        <taxon>Nocardioidaceae</taxon>
        <taxon>Tenggerimyces</taxon>
    </lineage>
</organism>
<comment type="similarity">
    <text evidence="1">Belongs to the short-chain dehydrogenases/reductases (SDR) family.</text>
</comment>
<comment type="caution">
    <text evidence="3">The sequence shown here is derived from an EMBL/GenBank/DDBJ whole genome shotgun (WGS) entry which is preliminary data.</text>
</comment>
<dbReference type="SUPFAM" id="SSF51735">
    <property type="entry name" value="NAD(P)-binding Rossmann-fold domains"/>
    <property type="match status" value="1"/>
</dbReference>
<dbReference type="Gene3D" id="3.40.50.720">
    <property type="entry name" value="NAD(P)-binding Rossmann-like Domain"/>
    <property type="match status" value="1"/>
</dbReference>
<dbReference type="InterPro" id="IPR036291">
    <property type="entry name" value="NAD(P)-bd_dom_sf"/>
</dbReference>
<dbReference type="PANTHER" id="PTHR43976:SF9">
    <property type="entry name" value="OXIDOREDUCTASE"/>
    <property type="match status" value="1"/>
</dbReference>
<gene>
    <name evidence="3" type="ORF">ACFOUW_38425</name>
</gene>
<dbReference type="EMBL" id="JBHRZH010000057">
    <property type="protein sequence ID" value="MFC3766756.1"/>
    <property type="molecule type" value="Genomic_DNA"/>
</dbReference>
<protein>
    <submittedName>
        <fullName evidence="3">SDR family oxidoreductase</fullName>
        <ecNumber evidence="3">1.1.-.-</ecNumber>
    </submittedName>
</protein>
<dbReference type="GO" id="GO:0016491">
    <property type="term" value="F:oxidoreductase activity"/>
    <property type="evidence" value="ECO:0007669"/>
    <property type="project" value="UniProtKB-KW"/>
</dbReference>
<accession>A0ABV7YNI0</accession>
<feature type="region of interest" description="Disordered" evidence="2">
    <location>
        <begin position="299"/>
        <end position="369"/>
    </location>
</feature>
<evidence type="ECO:0000313" key="3">
    <source>
        <dbReference type="EMBL" id="MFC3766756.1"/>
    </source>
</evidence>
<evidence type="ECO:0000256" key="1">
    <source>
        <dbReference type="RuleBase" id="RU000363"/>
    </source>
</evidence>
<name>A0ABV7YNI0_9ACTN</name>
<reference evidence="4" key="1">
    <citation type="journal article" date="2019" name="Int. J. Syst. Evol. Microbiol.">
        <title>The Global Catalogue of Microorganisms (GCM) 10K type strain sequencing project: providing services to taxonomists for standard genome sequencing and annotation.</title>
        <authorList>
            <consortium name="The Broad Institute Genomics Platform"/>
            <consortium name="The Broad Institute Genome Sequencing Center for Infectious Disease"/>
            <person name="Wu L."/>
            <person name="Ma J."/>
        </authorList>
    </citation>
    <scope>NUCLEOTIDE SEQUENCE [LARGE SCALE GENOMIC DNA]</scope>
    <source>
        <strain evidence="4">CGMCC 4.7241</strain>
    </source>
</reference>
<dbReference type="InterPro" id="IPR002347">
    <property type="entry name" value="SDR_fam"/>
</dbReference>
<sequence>MAAALPATLAAAATGGSKVVLITGTSSGFGLLTALTLARAGHRVFASMRNTRSANAGVAKEFRATARQASLALEVLDIDIRDDRSVEAGVRRVADRAGRIDVLVKNAGIFSPAVMETLSVDDLRDFFDTNVFGHVRMNRAVLPLMRRQSDGLVVQVTTALGRLVLPFMGAYVASKWAMEAITETSRYELSRFGVDVVIVEPGEYQTDLVDPNGVANYRRYLRRLTPDNARRRREYGDLARMAETHLLERPGPPDPPPQQVADAIADLVRTPRGQRPIRLWGPGNLPGWAALNDTAARIQRDSSTPPASATSPPSNERPPSRRGRSDEGRPLLSRPRLKGSDDGRQGGGVPVGGGSGGHDHTNSYPDRLPDRVSAHAAFDKLPLPLSPQGTWRLLPAGRVWKPVRCRKAKADPPYPAAHARLLS</sequence>
<dbReference type="Pfam" id="PF00106">
    <property type="entry name" value="adh_short"/>
    <property type="match status" value="1"/>
</dbReference>
<dbReference type="Proteomes" id="UP001595699">
    <property type="component" value="Unassembled WGS sequence"/>
</dbReference>
<keyword evidence="4" id="KW-1185">Reference proteome</keyword>
<dbReference type="PANTHER" id="PTHR43976">
    <property type="entry name" value="SHORT CHAIN DEHYDROGENASE"/>
    <property type="match status" value="1"/>
</dbReference>
<dbReference type="CDD" id="cd05374">
    <property type="entry name" value="17beta-HSD-like_SDR_c"/>
    <property type="match status" value="1"/>
</dbReference>
<feature type="compositionally biased region" description="Basic and acidic residues" evidence="2">
    <location>
        <begin position="357"/>
        <end position="369"/>
    </location>
</feature>
<dbReference type="PRINTS" id="PR00080">
    <property type="entry name" value="SDRFAMILY"/>
</dbReference>
<proteinExistence type="inferred from homology"/>
<evidence type="ECO:0000313" key="4">
    <source>
        <dbReference type="Proteomes" id="UP001595699"/>
    </source>
</evidence>
<dbReference type="EC" id="1.1.-.-" evidence="3"/>
<feature type="compositionally biased region" description="Low complexity" evidence="2">
    <location>
        <begin position="302"/>
        <end position="314"/>
    </location>
</feature>
<dbReference type="PRINTS" id="PR00081">
    <property type="entry name" value="GDHRDH"/>
</dbReference>
<evidence type="ECO:0000256" key="2">
    <source>
        <dbReference type="SAM" id="MobiDB-lite"/>
    </source>
</evidence>
<dbReference type="InterPro" id="IPR051911">
    <property type="entry name" value="SDR_oxidoreductase"/>
</dbReference>
<keyword evidence="3" id="KW-0560">Oxidoreductase</keyword>
<feature type="compositionally biased region" description="Gly residues" evidence="2">
    <location>
        <begin position="345"/>
        <end position="356"/>
    </location>
</feature>